<gene>
    <name evidence="2" type="ORF">ABVK25_006298</name>
</gene>
<protein>
    <submittedName>
        <fullName evidence="2">Uncharacterized protein</fullName>
    </submittedName>
</protein>
<feature type="compositionally biased region" description="Polar residues" evidence="1">
    <location>
        <begin position="289"/>
        <end position="301"/>
    </location>
</feature>
<dbReference type="EMBL" id="JBHFEH010000021">
    <property type="protein sequence ID" value="KAL2053305.1"/>
    <property type="molecule type" value="Genomic_DNA"/>
</dbReference>
<name>A0ABR4B6A9_9LECA</name>
<feature type="compositionally biased region" description="Low complexity" evidence="1">
    <location>
        <begin position="313"/>
        <end position="324"/>
    </location>
</feature>
<reference evidence="2 3" key="1">
    <citation type="submission" date="2024-09" db="EMBL/GenBank/DDBJ databases">
        <title>Rethinking Asexuality: The Enigmatic Case of Functional Sexual Genes in Lepraria (Stereocaulaceae).</title>
        <authorList>
            <person name="Doellman M."/>
            <person name="Sun Y."/>
            <person name="Barcenas-Pena A."/>
            <person name="Lumbsch H.T."/>
            <person name="Grewe F."/>
        </authorList>
    </citation>
    <scope>NUCLEOTIDE SEQUENCE [LARGE SCALE GENOMIC DNA]</scope>
    <source>
        <strain evidence="2 3">Grewe 0041</strain>
    </source>
</reference>
<proteinExistence type="predicted"/>
<feature type="region of interest" description="Disordered" evidence="1">
    <location>
        <begin position="284"/>
        <end position="324"/>
    </location>
</feature>
<feature type="region of interest" description="Disordered" evidence="1">
    <location>
        <begin position="74"/>
        <end position="132"/>
    </location>
</feature>
<organism evidence="2 3">
    <name type="scientific">Lepraria finkii</name>
    <dbReference type="NCBI Taxonomy" id="1340010"/>
    <lineage>
        <taxon>Eukaryota</taxon>
        <taxon>Fungi</taxon>
        <taxon>Dikarya</taxon>
        <taxon>Ascomycota</taxon>
        <taxon>Pezizomycotina</taxon>
        <taxon>Lecanoromycetes</taxon>
        <taxon>OSLEUM clade</taxon>
        <taxon>Lecanoromycetidae</taxon>
        <taxon>Lecanorales</taxon>
        <taxon>Lecanorineae</taxon>
        <taxon>Stereocaulaceae</taxon>
        <taxon>Lepraria</taxon>
    </lineage>
</organism>
<sequence length="442" mass="49573">MEARWERGGKVATPTSRRGQILRNEESSTMTPKTNLQRLNLNVAGPKVNFVQKLKANKKKPLRRTAGAVLQFKKSKSPLQQDVNKNASQSRKKAVAASVFNSDSDEDDTPLVMKKRQQSKPAAPLFGSDSEESDVAIIKTRRQRAVPAAPTFNSNSEDDDAPVIVTMRKRPAVPVVESDSDEDADFVPKAGRRRRRAASVIESDSDSDPDPIVVHPRKTRLMIKATIERGPPATPVVLDSMEDAQSHGIDDDGDLEEQLRRINKRMIGELREYLEGDDTPLAKYRRVSQEPNTHPVGSNNASRRKTKQYRNPSQSRSLQGQRLQTSQEHLGNIFTDQVAKIIASITPADLNPLHTASTSERYYDQVAKALQPTIHAHIDLTGYEAPSTNRWDSYATQWQRIYNSCKFNWGMITDEKIPDLVRLPPPSSLHPLLRKYCGAHFD</sequence>
<feature type="compositionally biased region" description="Polar residues" evidence="1">
    <location>
        <begin position="77"/>
        <end position="89"/>
    </location>
</feature>
<comment type="caution">
    <text evidence="2">The sequence shown here is derived from an EMBL/GenBank/DDBJ whole genome shotgun (WGS) entry which is preliminary data.</text>
</comment>
<evidence type="ECO:0000313" key="2">
    <source>
        <dbReference type="EMBL" id="KAL2053305.1"/>
    </source>
</evidence>
<keyword evidence="3" id="KW-1185">Reference proteome</keyword>
<feature type="region of interest" description="Disordered" evidence="1">
    <location>
        <begin position="1"/>
        <end position="33"/>
    </location>
</feature>
<evidence type="ECO:0000313" key="3">
    <source>
        <dbReference type="Proteomes" id="UP001590951"/>
    </source>
</evidence>
<evidence type="ECO:0000256" key="1">
    <source>
        <dbReference type="SAM" id="MobiDB-lite"/>
    </source>
</evidence>
<accession>A0ABR4B6A9</accession>
<dbReference type="Proteomes" id="UP001590951">
    <property type="component" value="Unassembled WGS sequence"/>
</dbReference>